<feature type="compositionally biased region" description="Basic and acidic residues" evidence="1">
    <location>
        <begin position="74"/>
        <end position="83"/>
    </location>
</feature>
<feature type="compositionally biased region" description="Basic and acidic residues" evidence="1">
    <location>
        <begin position="1"/>
        <end position="11"/>
    </location>
</feature>
<feature type="region of interest" description="Disordered" evidence="1">
    <location>
        <begin position="1"/>
        <end position="23"/>
    </location>
</feature>
<evidence type="ECO:0000313" key="3">
    <source>
        <dbReference type="Proteomes" id="UP001181693"/>
    </source>
</evidence>
<feature type="region of interest" description="Disordered" evidence="1">
    <location>
        <begin position="56"/>
        <end position="83"/>
    </location>
</feature>
<gene>
    <name evidence="2" type="ORF">GDO54_018256</name>
</gene>
<name>A0AAV3ABT6_PYXAD</name>
<keyword evidence="3" id="KW-1185">Reference proteome</keyword>
<sequence>MVAPHDVHTREPLTANHPHMGRFGLKKGHLDSHMVQSNSMAAGYFSPSKLTISDRSRGTIHLPLHQKKSQARSGDTRPKKILE</sequence>
<organism evidence="2 3">
    <name type="scientific">Pyxicephalus adspersus</name>
    <name type="common">African bullfrog</name>
    <dbReference type="NCBI Taxonomy" id="30357"/>
    <lineage>
        <taxon>Eukaryota</taxon>
        <taxon>Metazoa</taxon>
        <taxon>Chordata</taxon>
        <taxon>Craniata</taxon>
        <taxon>Vertebrata</taxon>
        <taxon>Euteleostomi</taxon>
        <taxon>Amphibia</taxon>
        <taxon>Batrachia</taxon>
        <taxon>Anura</taxon>
        <taxon>Neobatrachia</taxon>
        <taxon>Ranoidea</taxon>
        <taxon>Pyxicephalidae</taxon>
        <taxon>Pyxicephalinae</taxon>
        <taxon>Pyxicephalus</taxon>
    </lineage>
</organism>
<proteinExistence type="predicted"/>
<evidence type="ECO:0000313" key="2">
    <source>
        <dbReference type="EMBL" id="DBA21647.1"/>
    </source>
</evidence>
<evidence type="ECO:0000256" key="1">
    <source>
        <dbReference type="SAM" id="MobiDB-lite"/>
    </source>
</evidence>
<comment type="caution">
    <text evidence="2">The sequence shown here is derived from an EMBL/GenBank/DDBJ whole genome shotgun (WGS) entry which is preliminary data.</text>
</comment>
<dbReference type="AlphaFoldDB" id="A0AAV3ABT6"/>
<accession>A0AAV3ABT6</accession>
<dbReference type="EMBL" id="DYDO01000007">
    <property type="protein sequence ID" value="DBA21647.1"/>
    <property type="molecule type" value="Genomic_DNA"/>
</dbReference>
<reference evidence="2" key="1">
    <citation type="thesis" date="2020" institute="ProQuest LLC" country="789 East Eisenhower Parkway, Ann Arbor, MI, USA">
        <title>Comparative Genomics and Chromosome Evolution.</title>
        <authorList>
            <person name="Mudd A.B."/>
        </authorList>
    </citation>
    <scope>NUCLEOTIDE SEQUENCE</scope>
    <source>
        <strain evidence="2">1538</strain>
        <tissue evidence="2">Blood</tissue>
    </source>
</reference>
<protein>
    <submittedName>
        <fullName evidence="2">Uncharacterized protein</fullName>
    </submittedName>
</protein>
<dbReference type="Proteomes" id="UP001181693">
    <property type="component" value="Unassembled WGS sequence"/>
</dbReference>